<evidence type="ECO:0000313" key="1">
    <source>
        <dbReference type="EMBL" id="TGY95958.1"/>
    </source>
</evidence>
<keyword evidence="2" id="KW-1185">Reference proteome</keyword>
<name>A0AC61RVR2_9FIRM</name>
<reference evidence="1" key="1">
    <citation type="submission" date="2019-04" db="EMBL/GenBank/DDBJ databases">
        <title>Microbes associate with the intestines of laboratory mice.</title>
        <authorList>
            <person name="Navarre W."/>
            <person name="Wong E."/>
            <person name="Huang K."/>
            <person name="Tropini C."/>
            <person name="Ng K."/>
            <person name="Yu B."/>
        </authorList>
    </citation>
    <scope>NUCLEOTIDE SEQUENCE</scope>
    <source>
        <strain evidence="1">NM01_1-7b</strain>
    </source>
</reference>
<proteinExistence type="predicted"/>
<dbReference type="EMBL" id="SRYA01000022">
    <property type="protein sequence ID" value="TGY95958.1"/>
    <property type="molecule type" value="Genomic_DNA"/>
</dbReference>
<comment type="caution">
    <text evidence="1">The sequence shown here is derived from an EMBL/GenBank/DDBJ whole genome shotgun (WGS) entry which is preliminary data.</text>
</comment>
<sequence>MKFSESLKKNSYFQNVYKHGKSYANRFFVMYVLENNTEKNRLGISVSKKVGNSVLRHHITRLVREAYRLQEEMFENGLDIVVIARAAAKNITYRETEKALLHLGGLHHILIRKEDGIF</sequence>
<dbReference type="EC" id="3.1.26.5" evidence="1"/>
<accession>A0AC61RVR2</accession>
<protein>
    <submittedName>
        <fullName evidence="1">Ribonuclease P protein component</fullName>
        <ecNumber evidence="1">3.1.26.5</ecNumber>
    </submittedName>
</protein>
<evidence type="ECO:0000313" key="2">
    <source>
        <dbReference type="Proteomes" id="UP000304953"/>
    </source>
</evidence>
<organism evidence="1 2">
    <name type="scientific">Petralouisia muris</name>
    <dbReference type="NCBI Taxonomy" id="3032872"/>
    <lineage>
        <taxon>Bacteria</taxon>
        <taxon>Bacillati</taxon>
        <taxon>Bacillota</taxon>
        <taxon>Clostridia</taxon>
        <taxon>Lachnospirales</taxon>
        <taxon>Lachnospiraceae</taxon>
        <taxon>Petralouisia</taxon>
    </lineage>
</organism>
<dbReference type="Proteomes" id="UP000304953">
    <property type="component" value="Unassembled WGS sequence"/>
</dbReference>
<keyword evidence="1" id="KW-0378">Hydrolase</keyword>
<gene>
    <name evidence="1" type="primary">rnpA</name>
    <name evidence="1" type="ORF">E5329_12420</name>
</gene>